<dbReference type="GO" id="GO:0003677">
    <property type="term" value="F:DNA binding"/>
    <property type="evidence" value="ECO:0007669"/>
    <property type="project" value="UniProtKB-KW"/>
</dbReference>
<accession>A0A8J3J4B0</accession>
<dbReference type="CDD" id="cd06170">
    <property type="entry name" value="LuxR_C_like"/>
    <property type="match status" value="1"/>
</dbReference>
<dbReference type="EMBL" id="BNJK01000002">
    <property type="protein sequence ID" value="GHP00462.1"/>
    <property type="molecule type" value="Genomic_DNA"/>
</dbReference>
<evidence type="ECO:0000256" key="1">
    <source>
        <dbReference type="ARBA" id="ARBA00022553"/>
    </source>
</evidence>
<dbReference type="Proteomes" id="UP000597444">
    <property type="component" value="Unassembled WGS sequence"/>
</dbReference>
<dbReference type="SMART" id="SM00448">
    <property type="entry name" value="REC"/>
    <property type="match status" value="1"/>
</dbReference>
<feature type="domain" description="Response regulatory" evidence="5">
    <location>
        <begin position="15"/>
        <end position="132"/>
    </location>
</feature>
<dbReference type="InterPro" id="IPR058245">
    <property type="entry name" value="NreC/VraR/RcsB-like_REC"/>
</dbReference>
<dbReference type="Gene3D" id="3.40.50.2300">
    <property type="match status" value="1"/>
</dbReference>
<feature type="domain" description="HTH luxR-type" evidence="4">
    <location>
        <begin position="154"/>
        <end position="219"/>
    </location>
</feature>
<dbReference type="SUPFAM" id="SSF52172">
    <property type="entry name" value="CheY-like"/>
    <property type="match status" value="1"/>
</dbReference>
<dbReference type="PRINTS" id="PR00038">
    <property type="entry name" value="HTHLUXR"/>
</dbReference>
<dbReference type="InterPro" id="IPR011006">
    <property type="entry name" value="CheY-like_superfamily"/>
</dbReference>
<dbReference type="GO" id="GO:0006355">
    <property type="term" value="P:regulation of DNA-templated transcription"/>
    <property type="evidence" value="ECO:0007669"/>
    <property type="project" value="InterPro"/>
</dbReference>
<dbReference type="PROSITE" id="PS50043">
    <property type="entry name" value="HTH_LUXR_2"/>
    <property type="match status" value="1"/>
</dbReference>
<dbReference type="Pfam" id="PF00072">
    <property type="entry name" value="Response_reg"/>
    <property type="match status" value="1"/>
</dbReference>
<evidence type="ECO:0000313" key="6">
    <source>
        <dbReference type="EMBL" id="GHP00462.1"/>
    </source>
</evidence>
<proteinExistence type="predicted"/>
<evidence type="ECO:0000313" key="7">
    <source>
        <dbReference type="Proteomes" id="UP000597444"/>
    </source>
</evidence>
<name>A0A8J3J4B0_9CHLR</name>
<comment type="caution">
    <text evidence="6">The sequence shown here is derived from an EMBL/GenBank/DDBJ whole genome shotgun (WGS) entry which is preliminary data.</text>
</comment>
<dbReference type="CDD" id="cd17535">
    <property type="entry name" value="REC_NarL-like"/>
    <property type="match status" value="1"/>
</dbReference>
<dbReference type="RefSeq" id="WP_220210964.1">
    <property type="nucleotide sequence ID" value="NZ_BNJK01000002.1"/>
</dbReference>
<evidence type="ECO:0000259" key="5">
    <source>
        <dbReference type="PROSITE" id="PS50110"/>
    </source>
</evidence>
<keyword evidence="7" id="KW-1185">Reference proteome</keyword>
<protein>
    <submittedName>
        <fullName evidence="6">DNA-binding response regulator</fullName>
    </submittedName>
</protein>
<feature type="modified residue" description="4-aspartylphosphate" evidence="3">
    <location>
        <position position="66"/>
    </location>
</feature>
<gene>
    <name evidence="6" type="ORF">KSF_105090</name>
</gene>
<evidence type="ECO:0000256" key="3">
    <source>
        <dbReference type="PROSITE-ProRule" id="PRU00169"/>
    </source>
</evidence>
<keyword evidence="1 3" id="KW-0597">Phosphoprotein</keyword>
<dbReference type="InterPro" id="IPR000792">
    <property type="entry name" value="Tscrpt_reg_LuxR_C"/>
</dbReference>
<dbReference type="PROSITE" id="PS50110">
    <property type="entry name" value="RESPONSE_REGULATORY"/>
    <property type="match status" value="1"/>
</dbReference>
<dbReference type="SUPFAM" id="SSF46894">
    <property type="entry name" value="C-terminal effector domain of the bipartite response regulators"/>
    <property type="match status" value="1"/>
</dbReference>
<dbReference type="InterPro" id="IPR039420">
    <property type="entry name" value="WalR-like"/>
</dbReference>
<evidence type="ECO:0000259" key="4">
    <source>
        <dbReference type="PROSITE" id="PS50043"/>
    </source>
</evidence>
<dbReference type="PANTHER" id="PTHR43214">
    <property type="entry name" value="TWO-COMPONENT RESPONSE REGULATOR"/>
    <property type="match status" value="1"/>
</dbReference>
<reference evidence="6" key="1">
    <citation type="submission" date="2020-10" db="EMBL/GenBank/DDBJ databases">
        <title>Taxonomic study of unclassified bacteria belonging to the class Ktedonobacteria.</title>
        <authorList>
            <person name="Yabe S."/>
            <person name="Wang C.M."/>
            <person name="Zheng Y."/>
            <person name="Sakai Y."/>
            <person name="Cavaletti L."/>
            <person name="Monciardini P."/>
            <person name="Donadio S."/>
        </authorList>
    </citation>
    <scope>NUCLEOTIDE SEQUENCE</scope>
    <source>
        <strain evidence="6">ID150040</strain>
    </source>
</reference>
<dbReference type="SMART" id="SM00421">
    <property type="entry name" value="HTH_LUXR"/>
    <property type="match status" value="1"/>
</dbReference>
<dbReference type="GO" id="GO:0000160">
    <property type="term" value="P:phosphorelay signal transduction system"/>
    <property type="evidence" value="ECO:0007669"/>
    <property type="project" value="InterPro"/>
</dbReference>
<organism evidence="6 7">
    <name type="scientific">Reticulibacter mediterranei</name>
    <dbReference type="NCBI Taxonomy" id="2778369"/>
    <lineage>
        <taxon>Bacteria</taxon>
        <taxon>Bacillati</taxon>
        <taxon>Chloroflexota</taxon>
        <taxon>Ktedonobacteria</taxon>
        <taxon>Ktedonobacterales</taxon>
        <taxon>Reticulibacteraceae</taxon>
        <taxon>Reticulibacter</taxon>
    </lineage>
</organism>
<keyword evidence="2 6" id="KW-0238">DNA-binding</keyword>
<dbReference type="PANTHER" id="PTHR43214:SF43">
    <property type="entry name" value="TWO-COMPONENT RESPONSE REGULATOR"/>
    <property type="match status" value="1"/>
</dbReference>
<evidence type="ECO:0000256" key="2">
    <source>
        <dbReference type="ARBA" id="ARBA00023125"/>
    </source>
</evidence>
<sequence length="227" mass="25409">MQENLSRFPTEENITLVLIEDHPIMREGTRRLLLEDPHLKVIGEAENGLEAVALCLERRPQIVVLDINMKGMNGFSVAQALLSHREWKPEILVLTAYDQVAYVRAMLALGVKGYWLKSARGSDIRAAIHDLTAGKSSIAPEVKHLLQEEKEDMLIHEMEPLTSRELAVLHLVVQTKRNSDIALALHISIKTVETHLTSIYGKLGVQSRAETIAFAQRHSLLLEGSES</sequence>
<dbReference type="Pfam" id="PF00196">
    <property type="entry name" value="GerE"/>
    <property type="match status" value="1"/>
</dbReference>
<dbReference type="InterPro" id="IPR001789">
    <property type="entry name" value="Sig_transdc_resp-reg_receiver"/>
</dbReference>
<dbReference type="InterPro" id="IPR016032">
    <property type="entry name" value="Sig_transdc_resp-reg_C-effctor"/>
</dbReference>
<dbReference type="AlphaFoldDB" id="A0A8J3J4B0"/>